<dbReference type="Pfam" id="PF00059">
    <property type="entry name" value="Lectin_C"/>
    <property type="match status" value="1"/>
</dbReference>
<protein>
    <submittedName>
        <fullName evidence="3">Lithostathine-like</fullName>
    </submittedName>
</protein>
<evidence type="ECO:0000313" key="3">
    <source>
        <dbReference type="RefSeq" id="XP_013793444.1"/>
    </source>
</evidence>
<dbReference type="PROSITE" id="PS50041">
    <property type="entry name" value="C_TYPE_LECTIN_2"/>
    <property type="match status" value="1"/>
</dbReference>
<feature type="non-terminal residue" evidence="3">
    <location>
        <position position="134"/>
    </location>
</feature>
<sequence length="134" mass="15408">TWIPACSNTFFLYDGFCYQFFIDEHVADAAEDVCKTSDSLLVSLNYPHQISFLSGLVGNSNKKTFFVGLKWDDVNDVWFRSDGSPMYYSDFMWDDDEPKNKEENRCGTLNLETDGAVIRAESCNTDHPFICQKR</sequence>
<accession>A0ABM1C3C6</accession>
<dbReference type="Gene3D" id="3.10.100.10">
    <property type="entry name" value="Mannose-Binding Protein A, subunit A"/>
    <property type="match status" value="1"/>
</dbReference>
<dbReference type="InterPro" id="IPR016186">
    <property type="entry name" value="C-type_lectin-like/link_sf"/>
</dbReference>
<dbReference type="Proteomes" id="UP000694941">
    <property type="component" value="Unplaced"/>
</dbReference>
<dbReference type="InterPro" id="IPR050801">
    <property type="entry name" value="Ca-Dep_Lectins_ImmuneDev"/>
</dbReference>
<evidence type="ECO:0000259" key="1">
    <source>
        <dbReference type="PROSITE" id="PS50041"/>
    </source>
</evidence>
<dbReference type="SMART" id="SM00034">
    <property type="entry name" value="CLECT"/>
    <property type="match status" value="1"/>
</dbReference>
<dbReference type="SUPFAM" id="SSF56436">
    <property type="entry name" value="C-type lectin-like"/>
    <property type="match status" value="1"/>
</dbReference>
<dbReference type="InterPro" id="IPR001304">
    <property type="entry name" value="C-type_lectin-like"/>
</dbReference>
<dbReference type="GeneID" id="106477420"/>
<keyword evidence="2" id="KW-1185">Reference proteome</keyword>
<organism evidence="2 3">
    <name type="scientific">Limulus polyphemus</name>
    <name type="common">Atlantic horseshoe crab</name>
    <dbReference type="NCBI Taxonomy" id="6850"/>
    <lineage>
        <taxon>Eukaryota</taxon>
        <taxon>Metazoa</taxon>
        <taxon>Ecdysozoa</taxon>
        <taxon>Arthropoda</taxon>
        <taxon>Chelicerata</taxon>
        <taxon>Merostomata</taxon>
        <taxon>Xiphosura</taxon>
        <taxon>Limulidae</taxon>
        <taxon>Limulus</taxon>
    </lineage>
</organism>
<dbReference type="RefSeq" id="XP_013793444.1">
    <property type="nucleotide sequence ID" value="XM_013937990.1"/>
</dbReference>
<reference evidence="3" key="1">
    <citation type="submission" date="2025-08" db="UniProtKB">
        <authorList>
            <consortium name="RefSeq"/>
        </authorList>
    </citation>
    <scope>IDENTIFICATION</scope>
    <source>
        <tissue evidence="3">Muscle</tissue>
    </source>
</reference>
<dbReference type="InterPro" id="IPR016187">
    <property type="entry name" value="CTDL_fold"/>
</dbReference>
<evidence type="ECO:0000313" key="2">
    <source>
        <dbReference type="Proteomes" id="UP000694941"/>
    </source>
</evidence>
<feature type="non-terminal residue" evidence="3">
    <location>
        <position position="1"/>
    </location>
</feature>
<dbReference type="PANTHER" id="PTHR22801:SF63">
    <property type="entry name" value="C-TYPE LECTIN DOMAIN-CONTAINING PROTEIN"/>
    <property type="match status" value="1"/>
</dbReference>
<dbReference type="PANTHER" id="PTHR22801">
    <property type="entry name" value="LITHOSTATHINE"/>
    <property type="match status" value="1"/>
</dbReference>
<name>A0ABM1C3C6_LIMPO</name>
<gene>
    <name evidence="3" type="primary">LOC106477420</name>
</gene>
<dbReference type="CDD" id="cd00037">
    <property type="entry name" value="CLECT"/>
    <property type="match status" value="1"/>
</dbReference>
<proteinExistence type="predicted"/>
<feature type="domain" description="C-type lectin" evidence="1">
    <location>
        <begin position="13"/>
        <end position="132"/>
    </location>
</feature>